<accession>A0AAV5CBQ3</accession>
<proteinExistence type="predicted"/>
<dbReference type="AlphaFoldDB" id="A0AAV5CBQ3"/>
<organism evidence="1 2">
    <name type="scientific">Eleusine coracana subsp. coracana</name>
    <dbReference type="NCBI Taxonomy" id="191504"/>
    <lineage>
        <taxon>Eukaryota</taxon>
        <taxon>Viridiplantae</taxon>
        <taxon>Streptophyta</taxon>
        <taxon>Embryophyta</taxon>
        <taxon>Tracheophyta</taxon>
        <taxon>Spermatophyta</taxon>
        <taxon>Magnoliopsida</taxon>
        <taxon>Liliopsida</taxon>
        <taxon>Poales</taxon>
        <taxon>Poaceae</taxon>
        <taxon>PACMAD clade</taxon>
        <taxon>Chloridoideae</taxon>
        <taxon>Cynodonteae</taxon>
        <taxon>Eleusininae</taxon>
        <taxon>Eleusine</taxon>
    </lineage>
</organism>
<reference evidence="1" key="2">
    <citation type="submission" date="2021-12" db="EMBL/GenBank/DDBJ databases">
        <title>Resequencing data analysis of finger millet.</title>
        <authorList>
            <person name="Hatakeyama M."/>
            <person name="Aluri S."/>
            <person name="Balachadran M.T."/>
            <person name="Sivarajan S.R."/>
            <person name="Poveda L."/>
            <person name="Shimizu-Inatsugi R."/>
            <person name="Schlapbach R."/>
            <person name="Sreeman S.M."/>
            <person name="Shimizu K.K."/>
        </authorList>
    </citation>
    <scope>NUCLEOTIDE SEQUENCE</scope>
</reference>
<protein>
    <submittedName>
        <fullName evidence="1">Uncharacterized protein</fullName>
    </submittedName>
</protein>
<evidence type="ECO:0000313" key="2">
    <source>
        <dbReference type="Proteomes" id="UP001054889"/>
    </source>
</evidence>
<reference evidence="1" key="1">
    <citation type="journal article" date="2018" name="DNA Res.">
        <title>Multiple hybrid de novo genome assembly of finger millet, an orphan allotetraploid crop.</title>
        <authorList>
            <person name="Hatakeyama M."/>
            <person name="Aluri S."/>
            <person name="Balachadran M.T."/>
            <person name="Sivarajan S.R."/>
            <person name="Patrignani A."/>
            <person name="Gruter S."/>
            <person name="Poveda L."/>
            <person name="Shimizu-Inatsugi R."/>
            <person name="Baeten J."/>
            <person name="Francoijs K.J."/>
            <person name="Nataraja K.N."/>
            <person name="Reddy Y.A.N."/>
            <person name="Phadnis S."/>
            <person name="Ravikumar R.L."/>
            <person name="Schlapbach R."/>
            <person name="Sreeman S.M."/>
            <person name="Shimizu K.K."/>
        </authorList>
    </citation>
    <scope>NUCLEOTIDE SEQUENCE</scope>
</reference>
<dbReference type="EMBL" id="BQKI01000005">
    <property type="protein sequence ID" value="GJM95547.1"/>
    <property type="molecule type" value="Genomic_DNA"/>
</dbReference>
<dbReference type="Proteomes" id="UP001054889">
    <property type="component" value="Unassembled WGS sequence"/>
</dbReference>
<keyword evidence="2" id="KW-1185">Reference proteome</keyword>
<sequence length="323" mass="36373">MNLILGKAILKIPDTVTGAFGLLTDIRLSYARLEGPGDGDDRRLGHLLSSSCSPQLRRAKLSFISELATLRLDAARTLEELQLLSLDDLQSLAVHAPGHTVLRIDKCSRVTEARVSAPQLKVLAWDHPCNNPGQLRLDGAASVRCIEKLDLFTHHHRTEYQGDEENDGNSGAVWLLRNCTHVNRLVVHVMFPYWLSNVLTPLFPEQEYDEAATEDIQDAIELIMPELPKIENLTVNIYPWVHTIGATIHDFMLLDSQIRLVGLLLASSPALERMTIALCVGDYDDEEEDFNIPCCGGHWEPYVWECSALGFIRPKKYEWIREV</sequence>
<dbReference type="PANTHER" id="PTHR34709">
    <property type="entry name" value="OS10G0396666 PROTEIN"/>
    <property type="match status" value="1"/>
</dbReference>
<dbReference type="PANTHER" id="PTHR34709:SF43">
    <property type="entry name" value="OS12G0527100 PROTEIN"/>
    <property type="match status" value="1"/>
</dbReference>
<evidence type="ECO:0000313" key="1">
    <source>
        <dbReference type="EMBL" id="GJM95547.1"/>
    </source>
</evidence>
<name>A0AAV5CBQ3_ELECO</name>
<gene>
    <name evidence="1" type="primary">ga12296</name>
    <name evidence="1" type="ORF">PR202_ga12296</name>
</gene>
<dbReference type="InterPro" id="IPR055312">
    <property type="entry name" value="FBL15-like"/>
</dbReference>
<comment type="caution">
    <text evidence="1">The sequence shown here is derived from an EMBL/GenBank/DDBJ whole genome shotgun (WGS) entry which is preliminary data.</text>
</comment>